<proteinExistence type="predicted"/>
<evidence type="ECO:0000313" key="2">
    <source>
        <dbReference type="Proteomes" id="UP001160882"/>
    </source>
</evidence>
<dbReference type="EMBL" id="JAOCGG010000001">
    <property type="protein sequence ID" value="MDH1628871.1"/>
    <property type="molecule type" value="Genomic_DNA"/>
</dbReference>
<gene>
    <name evidence="1" type="ORF">N5I14_01255</name>
</gene>
<dbReference type="AlphaFoldDB" id="A0AA42UMU9"/>
<name>A0AA42UMU9_9PSED</name>
<accession>A0AA42UMU9</accession>
<reference evidence="1" key="1">
    <citation type="submission" date="2022-09" db="EMBL/GenBank/DDBJ databases">
        <title>Intensive care unit water sources are persistently colonized with multi-drug resistant bacteria and are the site of extensive horizontal gene transfer of antibiotic resistance genes.</title>
        <authorList>
            <person name="Diorio-Toth L."/>
        </authorList>
    </citation>
    <scope>NUCLEOTIDE SEQUENCE</scope>
    <source>
        <strain evidence="1">GD03782</strain>
    </source>
</reference>
<evidence type="ECO:0000313" key="1">
    <source>
        <dbReference type="EMBL" id="MDH1628871.1"/>
    </source>
</evidence>
<dbReference type="Proteomes" id="UP001160882">
    <property type="component" value="Unassembled WGS sequence"/>
</dbReference>
<sequence>MKDNELRPLSEKEVIIHVPKGAGDHVRVVEAEPAALGSEIMVRVSKKRAASKVPVVGVIVK</sequence>
<dbReference type="RefSeq" id="WP_280080079.1">
    <property type="nucleotide sequence ID" value="NZ_JAOCGG010000001.1"/>
</dbReference>
<comment type="caution">
    <text evidence="1">The sequence shown here is derived from an EMBL/GenBank/DDBJ whole genome shotgun (WGS) entry which is preliminary data.</text>
</comment>
<protein>
    <submittedName>
        <fullName evidence="1">Uncharacterized protein</fullName>
    </submittedName>
</protein>
<organism evidence="1 2">
    <name type="scientific">Pseudomonas mosselii</name>
    <dbReference type="NCBI Taxonomy" id="78327"/>
    <lineage>
        <taxon>Bacteria</taxon>
        <taxon>Pseudomonadati</taxon>
        <taxon>Pseudomonadota</taxon>
        <taxon>Gammaproteobacteria</taxon>
        <taxon>Pseudomonadales</taxon>
        <taxon>Pseudomonadaceae</taxon>
        <taxon>Pseudomonas</taxon>
    </lineage>
</organism>